<dbReference type="RefSeq" id="WP_210512779.1">
    <property type="nucleotide sequence ID" value="NZ_JAFIDN010000009.1"/>
</dbReference>
<feature type="transmembrane region" description="Helical" evidence="9">
    <location>
        <begin position="311"/>
        <end position="335"/>
    </location>
</feature>
<proteinExistence type="inferred from homology"/>
<feature type="transmembrane region" description="Helical" evidence="9">
    <location>
        <begin position="222"/>
        <end position="245"/>
    </location>
</feature>
<dbReference type="GO" id="GO:0005886">
    <property type="term" value="C:plasma membrane"/>
    <property type="evidence" value="ECO:0007669"/>
    <property type="project" value="TreeGrafter"/>
</dbReference>
<keyword evidence="11" id="KW-1185">Reference proteome</keyword>
<dbReference type="InterPro" id="IPR050277">
    <property type="entry name" value="Sodium:Solute_Symporter"/>
</dbReference>
<feature type="transmembrane region" description="Helical" evidence="9">
    <location>
        <begin position="181"/>
        <end position="202"/>
    </location>
</feature>
<reference evidence="10" key="1">
    <citation type="submission" date="2021-02" db="EMBL/GenBank/DDBJ databases">
        <title>Natronogracilivirga saccharolytica gen. nov. sp. nov. a new anaerobic, haloalkiliphilic carbohydrate-fermenting bacterium from soda lake and proposing of Cyclonatronumiaceae fam. nov. in the phylum Balneolaeota.</title>
        <authorList>
            <person name="Zhilina T.N."/>
            <person name="Sorokin D.Y."/>
            <person name="Zavarzina D.G."/>
            <person name="Toshchakov S.V."/>
            <person name="Kublanov I.V."/>
        </authorList>
    </citation>
    <scope>NUCLEOTIDE SEQUENCE</scope>
    <source>
        <strain evidence="10">Z-1702</strain>
    </source>
</reference>
<dbReference type="EMBL" id="JAFIDN010000009">
    <property type="protein sequence ID" value="MBP3193323.1"/>
    <property type="molecule type" value="Genomic_DNA"/>
</dbReference>
<dbReference type="GO" id="GO:0046942">
    <property type="term" value="P:carboxylic acid transport"/>
    <property type="evidence" value="ECO:0007669"/>
    <property type="project" value="UniProtKB-ARBA"/>
</dbReference>
<feature type="transmembrane region" description="Helical" evidence="9">
    <location>
        <begin position="388"/>
        <end position="410"/>
    </location>
</feature>
<gene>
    <name evidence="10" type="ORF">NATSA_11650</name>
</gene>
<evidence type="ECO:0000256" key="4">
    <source>
        <dbReference type="ARBA" id="ARBA00022475"/>
    </source>
</evidence>
<feature type="transmembrane region" description="Helical" evidence="9">
    <location>
        <begin position="362"/>
        <end position="382"/>
    </location>
</feature>
<sequence>MQTSQLIIAGLYFAVIFGVGMYATRYVKNATDFLLAGRRLGLVLATAALAATHFGGGFVVGTGEWGYMYGLTGMAYAVSVGLALLLLAVVAARRMRRLGLVTVPDYLEHRYHSPVARFLGALLSLIAIIGILGAQVWASQGALSILGIDPVVAATIATLLFIIYTAASGLWGVTLTDAVQLAIIFIGIPLAAALGLQSAGGFDGIREGLAAAEPDVSVDGYFHPAGAGGMWIVAALLPAILYTLIGQDFYQRLFAARDEKIAVRAAALAGCILILYAVFPTVAGMAARGVFGEGIDPAQAIPLLVAEVLPAWIGAIVVAAIIGAIMSTADSLLVAGTSHLTHDMYARIGPADRTGDTRRMLLISRIGTVVIGLLALFLALYIQRIIDLLLLSYTMYAAGVFVPVVMGLYWPRGTAAGAVSAIIGGSLTGLAAAQGWLALPYLSEWPPIVLGALVSLIVYVAVSLMTEAPDRRDPAEQG</sequence>
<evidence type="ECO:0000313" key="10">
    <source>
        <dbReference type="EMBL" id="MBP3193323.1"/>
    </source>
</evidence>
<feature type="transmembrane region" description="Helical" evidence="9">
    <location>
        <begin position="118"/>
        <end position="138"/>
    </location>
</feature>
<dbReference type="CDD" id="cd10322">
    <property type="entry name" value="SLC5sbd"/>
    <property type="match status" value="1"/>
</dbReference>
<dbReference type="PANTHER" id="PTHR48086">
    <property type="entry name" value="SODIUM/PROLINE SYMPORTER-RELATED"/>
    <property type="match status" value="1"/>
</dbReference>
<evidence type="ECO:0000313" key="11">
    <source>
        <dbReference type="Proteomes" id="UP000673975"/>
    </source>
</evidence>
<dbReference type="PROSITE" id="PS50283">
    <property type="entry name" value="NA_SOLUT_SYMP_3"/>
    <property type="match status" value="1"/>
</dbReference>
<dbReference type="InterPro" id="IPR001734">
    <property type="entry name" value="Na/solute_symporter"/>
</dbReference>
<feature type="transmembrane region" description="Helical" evidence="9">
    <location>
        <begin position="445"/>
        <end position="462"/>
    </location>
</feature>
<feature type="transmembrane region" description="Helical" evidence="9">
    <location>
        <begin position="67"/>
        <end position="90"/>
    </location>
</feature>
<organism evidence="10 11">
    <name type="scientific">Natronogracilivirga saccharolytica</name>
    <dbReference type="NCBI Taxonomy" id="2812953"/>
    <lineage>
        <taxon>Bacteria</taxon>
        <taxon>Pseudomonadati</taxon>
        <taxon>Balneolota</taxon>
        <taxon>Balneolia</taxon>
        <taxon>Balneolales</taxon>
        <taxon>Cyclonatronaceae</taxon>
        <taxon>Natronogracilivirga</taxon>
    </lineage>
</organism>
<accession>A0A8J7RNK7</accession>
<evidence type="ECO:0000256" key="7">
    <source>
        <dbReference type="ARBA" id="ARBA00023136"/>
    </source>
</evidence>
<feature type="transmembrane region" description="Helical" evidence="9">
    <location>
        <begin position="150"/>
        <end position="174"/>
    </location>
</feature>
<feature type="transmembrane region" description="Helical" evidence="9">
    <location>
        <begin position="417"/>
        <end position="439"/>
    </location>
</feature>
<name>A0A8J7RNK7_9BACT</name>
<feature type="transmembrane region" description="Helical" evidence="9">
    <location>
        <begin position="39"/>
        <end position="61"/>
    </location>
</feature>
<dbReference type="PROSITE" id="PS00457">
    <property type="entry name" value="NA_SOLUT_SYMP_2"/>
    <property type="match status" value="1"/>
</dbReference>
<dbReference type="PANTHER" id="PTHR48086:SF7">
    <property type="entry name" value="SODIUM-SOLUTE SYMPORTER-RELATED"/>
    <property type="match status" value="1"/>
</dbReference>
<feature type="transmembrane region" description="Helical" evidence="9">
    <location>
        <begin position="6"/>
        <end position="27"/>
    </location>
</feature>
<dbReference type="Proteomes" id="UP000673975">
    <property type="component" value="Unassembled WGS sequence"/>
</dbReference>
<keyword evidence="3" id="KW-0813">Transport</keyword>
<protein>
    <submittedName>
        <fullName evidence="10">Sodium:solute symporter family protein</fullName>
    </submittedName>
</protein>
<dbReference type="GO" id="GO:0022857">
    <property type="term" value="F:transmembrane transporter activity"/>
    <property type="evidence" value="ECO:0007669"/>
    <property type="project" value="InterPro"/>
</dbReference>
<keyword evidence="7 9" id="KW-0472">Membrane</keyword>
<comment type="subcellular location">
    <subcellularLocation>
        <location evidence="1">Membrane</location>
        <topology evidence="1">Multi-pass membrane protein</topology>
    </subcellularLocation>
</comment>
<dbReference type="InterPro" id="IPR018212">
    <property type="entry name" value="Na/solute_symporter_CS"/>
</dbReference>
<evidence type="ECO:0000256" key="2">
    <source>
        <dbReference type="ARBA" id="ARBA00006434"/>
    </source>
</evidence>
<evidence type="ECO:0000256" key="9">
    <source>
        <dbReference type="SAM" id="Phobius"/>
    </source>
</evidence>
<evidence type="ECO:0000256" key="3">
    <source>
        <dbReference type="ARBA" id="ARBA00022448"/>
    </source>
</evidence>
<dbReference type="AlphaFoldDB" id="A0A8J7RNK7"/>
<evidence type="ECO:0000256" key="5">
    <source>
        <dbReference type="ARBA" id="ARBA00022692"/>
    </source>
</evidence>
<keyword evidence="5 9" id="KW-0812">Transmembrane</keyword>
<feature type="transmembrane region" description="Helical" evidence="9">
    <location>
        <begin position="266"/>
        <end position="291"/>
    </location>
</feature>
<evidence type="ECO:0000256" key="6">
    <source>
        <dbReference type="ARBA" id="ARBA00022989"/>
    </source>
</evidence>
<dbReference type="InterPro" id="IPR038377">
    <property type="entry name" value="Na/Glc_symporter_sf"/>
</dbReference>
<comment type="caution">
    <text evidence="10">The sequence shown here is derived from an EMBL/GenBank/DDBJ whole genome shotgun (WGS) entry which is preliminary data.</text>
</comment>
<keyword evidence="6 9" id="KW-1133">Transmembrane helix</keyword>
<comment type="similarity">
    <text evidence="2 8">Belongs to the sodium:solute symporter (SSF) (TC 2.A.21) family.</text>
</comment>
<evidence type="ECO:0000256" key="8">
    <source>
        <dbReference type="RuleBase" id="RU362091"/>
    </source>
</evidence>
<dbReference type="Pfam" id="PF00474">
    <property type="entry name" value="SSF"/>
    <property type="match status" value="1"/>
</dbReference>
<keyword evidence="4" id="KW-1003">Cell membrane</keyword>
<evidence type="ECO:0000256" key="1">
    <source>
        <dbReference type="ARBA" id="ARBA00004141"/>
    </source>
</evidence>
<dbReference type="Gene3D" id="1.20.1730.10">
    <property type="entry name" value="Sodium/glucose cotransporter"/>
    <property type="match status" value="1"/>
</dbReference>